<keyword evidence="5 8" id="KW-0547">Nucleotide-binding</keyword>
<sequence>MNNHSELFWQHYAISRLDRTALLNQEPSVLWFTGLSGAGKTTLANCLAKRLYDGGLLAYVLDGDNLRHGLNRDLDFSVAARHENVRRMAEVASLMYDAGLITLAACISPFKAERDFARSLVPAGKFVEVFVDTPLSLCEQRDNKGLYRRARAGEIVNFTGIDSPFERPVEPEITINTTGRSPGQCIDTIMDYLSRHDLIAAARPGRLTEKTQNA</sequence>
<gene>
    <name evidence="10" type="ORF">GBAR_LOCUS31184</name>
</gene>
<protein>
    <recommendedName>
        <fullName evidence="3 8">Adenylyl-sulfate kinase</fullName>
        <ecNumber evidence="3 8">2.7.1.25</ecNumber>
    </recommendedName>
</protein>
<comment type="pathway">
    <text evidence="1 8">Sulfur metabolism; hydrogen sulfide biosynthesis; sulfite from sulfate: step 2/3.</text>
</comment>
<evidence type="ECO:0000259" key="9">
    <source>
        <dbReference type="Pfam" id="PF01583"/>
    </source>
</evidence>
<dbReference type="Proteomes" id="UP001174909">
    <property type="component" value="Unassembled WGS sequence"/>
</dbReference>
<keyword evidence="7 8" id="KW-0067">ATP-binding</keyword>
<comment type="similarity">
    <text evidence="2 8">Belongs to the APS kinase family.</text>
</comment>
<comment type="caution">
    <text evidence="10">The sequence shown here is derived from an EMBL/GenBank/DDBJ whole genome shotgun (WGS) entry which is preliminary data.</text>
</comment>
<dbReference type="GO" id="GO:0004020">
    <property type="term" value="F:adenylylsulfate kinase activity"/>
    <property type="evidence" value="ECO:0007669"/>
    <property type="project" value="UniProtKB-EC"/>
</dbReference>
<dbReference type="PANTHER" id="PTHR11055:SF63">
    <property type="entry name" value="ADENYLYL-SULFATE KINASE 1, CHLOROPLASTIC"/>
    <property type="match status" value="1"/>
</dbReference>
<dbReference type="NCBIfam" id="NF003013">
    <property type="entry name" value="PRK03846.1"/>
    <property type="match status" value="1"/>
</dbReference>
<dbReference type="InterPro" id="IPR027417">
    <property type="entry name" value="P-loop_NTPase"/>
</dbReference>
<evidence type="ECO:0000256" key="8">
    <source>
        <dbReference type="RuleBase" id="RU004347"/>
    </source>
</evidence>
<evidence type="ECO:0000256" key="6">
    <source>
        <dbReference type="ARBA" id="ARBA00022777"/>
    </source>
</evidence>
<evidence type="ECO:0000256" key="2">
    <source>
        <dbReference type="ARBA" id="ARBA00007008"/>
    </source>
</evidence>
<dbReference type="NCBIfam" id="TIGR00455">
    <property type="entry name" value="apsK"/>
    <property type="match status" value="1"/>
</dbReference>
<dbReference type="HAMAP" id="MF_00065">
    <property type="entry name" value="Adenylyl_sulf_kinase"/>
    <property type="match status" value="1"/>
</dbReference>
<dbReference type="InterPro" id="IPR002891">
    <property type="entry name" value="APS"/>
</dbReference>
<evidence type="ECO:0000256" key="1">
    <source>
        <dbReference type="ARBA" id="ARBA00004806"/>
    </source>
</evidence>
<dbReference type="PANTHER" id="PTHR11055">
    <property type="entry name" value="BIFUNCTIONAL 3'-PHOSPHOADENOSINE 5'-PHOSPHOSULFATE SYNTHASE"/>
    <property type="match status" value="1"/>
</dbReference>
<keyword evidence="11" id="KW-1185">Reference proteome</keyword>
<dbReference type="GO" id="GO:0005524">
    <property type="term" value="F:ATP binding"/>
    <property type="evidence" value="ECO:0007669"/>
    <property type="project" value="UniProtKB-KW"/>
</dbReference>
<dbReference type="CDD" id="cd02027">
    <property type="entry name" value="APSK"/>
    <property type="match status" value="1"/>
</dbReference>
<name>A0AA35U070_GEOBA</name>
<feature type="domain" description="APS kinase" evidence="9">
    <location>
        <begin position="27"/>
        <end position="175"/>
    </location>
</feature>
<dbReference type="InterPro" id="IPR059117">
    <property type="entry name" value="APS_kinase_dom"/>
</dbReference>
<comment type="function">
    <text evidence="8">Catalyzes the synthesis of activated sulfate.</text>
</comment>
<evidence type="ECO:0000313" key="11">
    <source>
        <dbReference type="Proteomes" id="UP001174909"/>
    </source>
</evidence>
<dbReference type="EC" id="2.7.1.25" evidence="3 8"/>
<keyword evidence="6 8" id="KW-0418">Kinase</keyword>
<evidence type="ECO:0000313" key="10">
    <source>
        <dbReference type="EMBL" id="CAI8057228.1"/>
    </source>
</evidence>
<dbReference type="GO" id="GO:0000103">
    <property type="term" value="P:sulfate assimilation"/>
    <property type="evidence" value="ECO:0007669"/>
    <property type="project" value="InterPro"/>
</dbReference>
<dbReference type="SUPFAM" id="SSF52540">
    <property type="entry name" value="P-loop containing nucleoside triphosphate hydrolases"/>
    <property type="match status" value="1"/>
</dbReference>
<evidence type="ECO:0000256" key="4">
    <source>
        <dbReference type="ARBA" id="ARBA00022679"/>
    </source>
</evidence>
<evidence type="ECO:0000256" key="7">
    <source>
        <dbReference type="ARBA" id="ARBA00022840"/>
    </source>
</evidence>
<evidence type="ECO:0000256" key="3">
    <source>
        <dbReference type="ARBA" id="ARBA00012121"/>
    </source>
</evidence>
<reference evidence="10" key="1">
    <citation type="submission" date="2023-03" db="EMBL/GenBank/DDBJ databases">
        <authorList>
            <person name="Steffen K."/>
            <person name="Cardenas P."/>
        </authorList>
    </citation>
    <scope>NUCLEOTIDE SEQUENCE</scope>
</reference>
<dbReference type="EMBL" id="CASHTH010004428">
    <property type="protein sequence ID" value="CAI8057228.1"/>
    <property type="molecule type" value="Genomic_DNA"/>
</dbReference>
<comment type="catalytic activity">
    <reaction evidence="8">
        <text>adenosine 5'-phosphosulfate + ATP = 3'-phosphoadenylyl sulfate + ADP + H(+)</text>
        <dbReference type="Rhea" id="RHEA:24152"/>
        <dbReference type="ChEBI" id="CHEBI:15378"/>
        <dbReference type="ChEBI" id="CHEBI:30616"/>
        <dbReference type="ChEBI" id="CHEBI:58243"/>
        <dbReference type="ChEBI" id="CHEBI:58339"/>
        <dbReference type="ChEBI" id="CHEBI:456216"/>
        <dbReference type="EC" id="2.7.1.25"/>
    </reaction>
</comment>
<dbReference type="Pfam" id="PF01583">
    <property type="entry name" value="APS_kinase"/>
    <property type="match status" value="1"/>
</dbReference>
<dbReference type="Gene3D" id="3.40.50.300">
    <property type="entry name" value="P-loop containing nucleotide triphosphate hydrolases"/>
    <property type="match status" value="1"/>
</dbReference>
<organism evidence="10 11">
    <name type="scientific">Geodia barretti</name>
    <name type="common">Barrett's horny sponge</name>
    <dbReference type="NCBI Taxonomy" id="519541"/>
    <lineage>
        <taxon>Eukaryota</taxon>
        <taxon>Metazoa</taxon>
        <taxon>Porifera</taxon>
        <taxon>Demospongiae</taxon>
        <taxon>Heteroscleromorpha</taxon>
        <taxon>Tetractinellida</taxon>
        <taxon>Astrophorina</taxon>
        <taxon>Geodiidae</taxon>
        <taxon>Geodia</taxon>
    </lineage>
</organism>
<proteinExistence type="inferred from homology"/>
<dbReference type="AlphaFoldDB" id="A0AA35U070"/>
<keyword evidence="4 8" id="KW-0808">Transferase</keyword>
<evidence type="ECO:0000256" key="5">
    <source>
        <dbReference type="ARBA" id="ARBA00022741"/>
    </source>
</evidence>
<accession>A0AA35U070</accession>